<dbReference type="InterPro" id="IPR006502">
    <property type="entry name" value="PDDEXK-like"/>
</dbReference>
<evidence type="ECO:0000256" key="1">
    <source>
        <dbReference type="SAM" id="MobiDB-lite"/>
    </source>
</evidence>
<dbReference type="PANTHER" id="PTHR31579">
    <property type="entry name" value="OS03G0796600 PROTEIN"/>
    <property type="match status" value="1"/>
</dbReference>
<sequence>MVRAVKVVPLAEDGGMPGPRSFGGGSTGSGRRGGLMGKVPSLVFDLEDLGGDGSQHPAEQPLDEASVAEVAQKLTALLEPWSEPEYMLLLHVRFAREDAAKRGAALAVPELADTLRRLGYAVKIRTALGGGSGGACLRSLRHSFLTVSVAGPTGAATYVVDPRFRDQFEIAHTTPRYSRILAAVGPEIVSSQDRLNKAVEILCAEMARAFCESGTPLPPWRQYAAMLSKWQPRRSEEVDVTAALNNGAGLLLPPMPVGGGQVQPGAVVVPGGAAAKRHLTGPSTVAQRLMMLGVAQQQSNPSPISEGVEHGVGSDEEGLNGWEALDGDGAAASTPTSSASSLHLDWEEATSGAATPAGPLPAPPAVMGGNGVGNGAAPAQPGGARPLAVPLRTASGSQALPAAAGEMPGRPPMGPARGKAILEGIRAAATALPHRRNNTWAG</sequence>
<feature type="compositionally biased region" description="Low complexity" evidence="1">
    <location>
        <begin position="375"/>
        <end position="388"/>
    </location>
</feature>
<feature type="compositionally biased region" description="Low complexity" evidence="1">
    <location>
        <begin position="330"/>
        <end position="341"/>
    </location>
</feature>
<accession>A0A2P6TI78</accession>
<dbReference type="EMBL" id="LHPG02000015">
    <property type="protein sequence ID" value="PRW33990.1"/>
    <property type="molecule type" value="Genomic_DNA"/>
</dbReference>
<reference evidence="2 3" key="1">
    <citation type="journal article" date="2018" name="Plant J.">
        <title>Genome sequences of Chlorella sorokiniana UTEX 1602 and Micractinium conductrix SAG 241.80: implications to maltose excretion by a green alga.</title>
        <authorList>
            <person name="Arriola M.B."/>
            <person name="Velmurugan N."/>
            <person name="Zhang Y."/>
            <person name="Plunkett M.H."/>
            <person name="Hondzo H."/>
            <person name="Barney B.M."/>
        </authorList>
    </citation>
    <scope>NUCLEOTIDE SEQUENCE [LARGE SCALE GENOMIC DNA]</scope>
    <source>
        <strain evidence="3">UTEX 1602</strain>
    </source>
</reference>
<keyword evidence="3" id="KW-1185">Reference proteome</keyword>
<evidence type="ECO:0000313" key="3">
    <source>
        <dbReference type="Proteomes" id="UP000239899"/>
    </source>
</evidence>
<feature type="region of interest" description="Disordered" evidence="1">
    <location>
        <begin position="296"/>
        <end position="389"/>
    </location>
</feature>
<dbReference type="PANTHER" id="PTHR31579:SF1">
    <property type="entry name" value="OS03G0796600 PROTEIN"/>
    <property type="match status" value="1"/>
</dbReference>
<dbReference type="OrthoDB" id="691424at2759"/>
<gene>
    <name evidence="2" type="ORF">C2E21_7448</name>
</gene>
<feature type="compositionally biased region" description="Gly residues" evidence="1">
    <location>
        <begin position="15"/>
        <end position="32"/>
    </location>
</feature>
<dbReference type="Proteomes" id="UP000239899">
    <property type="component" value="Unassembled WGS sequence"/>
</dbReference>
<feature type="region of interest" description="Disordered" evidence="1">
    <location>
        <begin position="12"/>
        <end position="32"/>
    </location>
</feature>
<name>A0A2P6TI78_CHLSO</name>
<proteinExistence type="predicted"/>
<dbReference type="Pfam" id="PF04720">
    <property type="entry name" value="PDDEXK_6"/>
    <property type="match status" value="1"/>
</dbReference>
<dbReference type="AlphaFoldDB" id="A0A2P6TI78"/>
<organism evidence="2 3">
    <name type="scientific">Chlorella sorokiniana</name>
    <name type="common">Freshwater green alga</name>
    <dbReference type="NCBI Taxonomy" id="3076"/>
    <lineage>
        <taxon>Eukaryota</taxon>
        <taxon>Viridiplantae</taxon>
        <taxon>Chlorophyta</taxon>
        <taxon>core chlorophytes</taxon>
        <taxon>Trebouxiophyceae</taxon>
        <taxon>Chlorellales</taxon>
        <taxon>Chlorellaceae</taxon>
        <taxon>Chlorella clade</taxon>
        <taxon>Chlorella</taxon>
    </lineage>
</organism>
<comment type="caution">
    <text evidence="2">The sequence shown here is derived from an EMBL/GenBank/DDBJ whole genome shotgun (WGS) entry which is preliminary data.</text>
</comment>
<protein>
    <submittedName>
        <fullName evidence="2">Uncharacterized protein</fullName>
    </submittedName>
</protein>
<evidence type="ECO:0000313" key="2">
    <source>
        <dbReference type="EMBL" id="PRW33990.1"/>
    </source>
</evidence>